<feature type="domain" description="TauD/TfdA-like" evidence="2">
    <location>
        <begin position="79"/>
        <end position="317"/>
    </location>
</feature>
<name>A0A7V2T1D8_LEUMU</name>
<dbReference type="Gene3D" id="3.60.130.10">
    <property type="entry name" value="Clavaminate synthase-like"/>
    <property type="match status" value="1"/>
</dbReference>
<accession>A0A7V2T1D8</accession>
<dbReference type="InterPro" id="IPR042098">
    <property type="entry name" value="TauD-like_sf"/>
</dbReference>
<protein>
    <submittedName>
        <fullName evidence="3">Taurine catabolism dioxygenase TauD</fullName>
    </submittedName>
</protein>
<proteinExistence type="predicted"/>
<dbReference type="Proteomes" id="UP000885750">
    <property type="component" value="Unassembled WGS sequence"/>
</dbReference>
<evidence type="ECO:0000313" key="3">
    <source>
        <dbReference type="EMBL" id="HFC93344.1"/>
    </source>
</evidence>
<keyword evidence="3" id="KW-0223">Dioxygenase</keyword>
<gene>
    <name evidence="3" type="ORF">ENJ51_11100</name>
</gene>
<comment type="caution">
    <text evidence="3">The sequence shown here is derived from an EMBL/GenBank/DDBJ whole genome shotgun (WGS) entry which is preliminary data.</text>
</comment>
<dbReference type="GO" id="GO:0016706">
    <property type="term" value="F:2-oxoglutarate-dependent dioxygenase activity"/>
    <property type="evidence" value="ECO:0007669"/>
    <property type="project" value="UniProtKB-ARBA"/>
</dbReference>
<reference evidence="3" key="1">
    <citation type="journal article" date="2020" name="mSystems">
        <title>Genome- and Community-Level Interaction Insights into Carbon Utilization and Element Cycling Functions of Hydrothermarchaeota in Hydrothermal Sediment.</title>
        <authorList>
            <person name="Zhou Z."/>
            <person name="Liu Y."/>
            <person name="Xu W."/>
            <person name="Pan J."/>
            <person name="Luo Z.H."/>
            <person name="Li M."/>
        </authorList>
    </citation>
    <scope>NUCLEOTIDE SEQUENCE [LARGE SCALE GENOMIC DNA]</scope>
    <source>
        <strain evidence="3">HyVt-493</strain>
    </source>
</reference>
<evidence type="ECO:0000259" key="2">
    <source>
        <dbReference type="Pfam" id="PF02668"/>
    </source>
</evidence>
<evidence type="ECO:0000256" key="1">
    <source>
        <dbReference type="ARBA" id="ARBA00023002"/>
    </source>
</evidence>
<organism evidence="3">
    <name type="scientific">Leucothrix mucor</name>
    <dbReference type="NCBI Taxonomy" id="45248"/>
    <lineage>
        <taxon>Bacteria</taxon>
        <taxon>Pseudomonadati</taxon>
        <taxon>Pseudomonadota</taxon>
        <taxon>Gammaproteobacteria</taxon>
        <taxon>Thiotrichales</taxon>
        <taxon>Thiotrichaceae</taxon>
        <taxon>Leucothrix</taxon>
    </lineage>
</organism>
<dbReference type="Pfam" id="PF02668">
    <property type="entry name" value="TauD"/>
    <property type="match status" value="1"/>
</dbReference>
<dbReference type="AlphaFoldDB" id="A0A7V2T1D8"/>
<sequence>MLFHQISRLRMRYSSLFLYINYAINTSIIMDISSTPYALSNDTAYQTWRNHKLINFTNDINKLVIGVDNITTPTSNEIKALQGLINQYNMGFYRLNNPATEATKNKRNIPQFARFFGLQTLDQNLCSDDDKLTSISVCKQPNQHQYIPYSNKRLSWHTDGYYNTSQQQINSFILHCEHPAKSGGESLLLDPDIAYILLRDENPDYIRAFMQTDAMTIPANILNGKEIRAAQTGPIFSLHSTGALHMRYSARTRNIKWQQNSATLEAVEFLQQLWKTGSPYILRHTLQAHEGLLCNNVLHCRTAFEDSDDLQKKRLLYRGRYFDRVSTR</sequence>
<keyword evidence="1" id="KW-0560">Oxidoreductase</keyword>
<dbReference type="SUPFAM" id="SSF51197">
    <property type="entry name" value="Clavaminate synthase-like"/>
    <property type="match status" value="1"/>
</dbReference>
<dbReference type="InterPro" id="IPR003819">
    <property type="entry name" value="TauD/TfdA-like"/>
</dbReference>
<dbReference type="EMBL" id="DRMS01000415">
    <property type="protein sequence ID" value="HFC93344.1"/>
    <property type="molecule type" value="Genomic_DNA"/>
</dbReference>